<feature type="signal peptide" evidence="2">
    <location>
        <begin position="1"/>
        <end position="20"/>
    </location>
</feature>
<evidence type="ECO:0000313" key="4">
    <source>
        <dbReference type="Proteomes" id="UP001431209"/>
    </source>
</evidence>
<proteinExistence type="predicted"/>
<sequence length="283" mass="32976">MNFQTLIGVVLVLSIHATCSYVKGRWFDRIFIVFFENQAYSQTIKDPTFKAVAEMGTLMNNFYGLTHPSQPNYLGTIAGNYWHRHIDLDVDLDYTTVVDLLEAKNITWKSYQEDYPGGVNNCFKGSQYPYMRKHNPFMSFKNIRETKRCDNIVNAKELEEDIKKKSLPQYMFYTPNMLNNAHDTGLKGASSFLGPFIQNLHSNEHFMNNTLVVLTFDEDDYYHITNRVYTVVIGPMVGKNQIDENQYNLYSILKTVEDNWNLGSLGRREEHVNAFSFKNKTRY</sequence>
<keyword evidence="2" id="KW-0732">Signal</keyword>
<comment type="caution">
    <text evidence="3">The sequence shown here is derived from an EMBL/GenBank/DDBJ whole genome shotgun (WGS) entry which is preliminary data.</text>
</comment>
<keyword evidence="1" id="KW-0378">Hydrolase</keyword>
<accession>A0AAW2Z547</accession>
<dbReference type="GO" id="GO:0016788">
    <property type="term" value="F:hydrolase activity, acting on ester bonds"/>
    <property type="evidence" value="ECO:0007669"/>
    <property type="project" value="InterPro"/>
</dbReference>
<dbReference type="EMBL" id="JAOPGA020001054">
    <property type="protein sequence ID" value="KAL0484580.1"/>
    <property type="molecule type" value="Genomic_DNA"/>
</dbReference>
<feature type="chain" id="PRO_5043598738" evidence="2">
    <location>
        <begin position="21"/>
        <end position="283"/>
    </location>
</feature>
<evidence type="ECO:0000256" key="1">
    <source>
        <dbReference type="ARBA" id="ARBA00022801"/>
    </source>
</evidence>
<dbReference type="Pfam" id="PF04185">
    <property type="entry name" value="Phosphoesterase"/>
    <property type="match status" value="1"/>
</dbReference>
<gene>
    <name evidence="3" type="ORF">AKO1_011570</name>
</gene>
<evidence type="ECO:0000256" key="2">
    <source>
        <dbReference type="SAM" id="SignalP"/>
    </source>
</evidence>
<reference evidence="3 4" key="1">
    <citation type="submission" date="2024-03" db="EMBL/GenBank/DDBJ databases">
        <title>The Acrasis kona genome and developmental transcriptomes reveal deep origins of eukaryotic multicellular pathways.</title>
        <authorList>
            <person name="Sheikh S."/>
            <person name="Fu C.-J."/>
            <person name="Brown M.W."/>
            <person name="Baldauf S.L."/>
        </authorList>
    </citation>
    <scope>NUCLEOTIDE SEQUENCE [LARGE SCALE GENOMIC DNA]</scope>
    <source>
        <strain evidence="3 4">ATCC MYA-3509</strain>
    </source>
</reference>
<organism evidence="3 4">
    <name type="scientific">Acrasis kona</name>
    <dbReference type="NCBI Taxonomy" id="1008807"/>
    <lineage>
        <taxon>Eukaryota</taxon>
        <taxon>Discoba</taxon>
        <taxon>Heterolobosea</taxon>
        <taxon>Tetramitia</taxon>
        <taxon>Eutetramitia</taxon>
        <taxon>Acrasidae</taxon>
        <taxon>Acrasis</taxon>
    </lineage>
</organism>
<dbReference type="PANTHER" id="PTHR31956:SF8">
    <property type="entry name" value="ACID PHOSPHATASE PHOA (AFU_ORTHOLOGUE AFUA_1G03570)"/>
    <property type="match status" value="1"/>
</dbReference>
<dbReference type="PANTHER" id="PTHR31956">
    <property type="entry name" value="NON-SPECIFIC PHOSPHOLIPASE C4-RELATED"/>
    <property type="match status" value="1"/>
</dbReference>
<dbReference type="InterPro" id="IPR017850">
    <property type="entry name" value="Alkaline_phosphatase_core_sf"/>
</dbReference>
<protein>
    <submittedName>
        <fullName evidence="3">Acid phosphatase</fullName>
    </submittedName>
</protein>
<evidence type="ECO:0000313" key="3">
    <source>
        <dbReference type="EMBL" id="KAL0484580.1"/>
    </source>
</evidence>
<dbReference type="GO" id="GO:0009395">
    <property type="term" value="P:phospholipid catabolic process"/>
    <property type="evidence" value="ECO:0007669"/>
    <property type="project" value="TreeGrafter"/>
</dbReference>
<dbReference type="Proteomes" id="UP001431209">
    <property type="component" value="Unassembled WGS sequence"/>
</dbReference>
<keyword evidence="4" id="KW-1185">Reference proteome</keyword>
<dbReference type="AlphaFoldDB" id="A0AAW2Z547"/>
<dbReference type="Gene3D" id="3.40.720.10">
    <property type="entry name" value="Alkaline Phosphatase, subunit A"/>
    <property type="match status" value="1"/>
</dbReference>
<dbReference type="InterPro" id="IPR007312">
    <property type="entry name" value="Phosphoesterase"/>
</dbReference>
<name>A0AAW2Z547_9EUKA</name>